<name>A0A448XAC1_9PLAT</name>
<comment type="caution">
    <text evidence="1">The sequence shown here is derived from an EMBL/GenBank/DDBJ whole genome shotgun (WGS) entry which is preliminary data.</text>
</comment>
<sequence>MFHSSATATATVTGFADSTASLPAPVNGQAVVSSRRHNGLEKNTTKDTYYCSNVVPSVVTSPTTELVGDAWPELLPSELKVLTSLGTSSQQMERSRCGHSGAPRTWCMGKAPGSMQSLTRLEGMQIQYWSLDRP</sequence>
<reference evidence="1" key="1">
    <citation type="submission" date="2018-11" db="EMBL/GenBank/DDBJ databases">
        <authorList>
            <consortium name="Pathogen Informatics"/>
        </authorList>
    </citation>
    <scope>NUCLEOTIDE SEQUENCE</scope>
</reference>
<accession>A0A448XAC1</accession>
<evidence type="ECO:0000313" key="1">
    <source>
        <dbReference type="EMBL" id="VEL32244.1"/>
    </source>
</evidence>
<evidence type="ECO:0000313" key="2">
    <source>
        <dbReference type="Proteomes" id="UP000784294"/>
    </source>
</evidence>
<dbReference type="Proteomes" id="UP000784294">
    <property type="component" value="Unassembled WGS sequence"/>
</dbReference>
<keyword evidence="2" id="KW-1185">Reference proteome</keyword>
<proteinExistence type="predicted"/>
<gene>
    <name evidence="1" type="ORF">PXEA_LOCUS25684</name>
</gene>
<dbReference type="EMBL" id="CAAALY010131965">
    <property type="protein sequence ID" value="VEL32244.1"/>
    <property type="molecule type" value="Genomic_DNA"/>
</dbReference>
<organism evidence="1 2">
    <name type="scientific">Protopolystoma xenopodis</name>
    <dbReference type="NCBI Taxonomy" id="117903"/>
    <lineage>
        <taxon>Eukaryota</taxon>
        <taxon>Metazoa</taxon>
        <taxon>Spiralia</taxon>
        <taxon>Lophotrochozoa</taxon>
        <taxon>Platyhelminthes</taxon>
        <taxon>Monogenea</taxon>
        <taxon>Polyopisthocotylea</taxon>
        <taxon>Polystomatidea</taxon>
        <taxon>Polystomatidae</taxon>
        <taxon>Protopolystoma</taxon>
    </lineage>
</organism>
<protein>
    <submittedName>
        <fullName evidence="1">Uncharacterized protein</fullName>
    </submittedName>
</protein>
<dbReference type="AlphaFoldDB" id="A0A448XAC1"/>